<evidence type="ECO:0000313" key="2">
    <source>
        <dbReference type="EMBL" id="ANP44410.1"/>
    </source>
</evidence>
<keyword evidence="1" id="KW-1133">Transmembrane helix</keyword>
<keyword evidence="1" id="KW-0472">Membrane</keyword>
<name>A0A1B1ACY0_SCHMD</name>
<dbReference type="SUPFAM" id="SSF57196">
    <property type="entry name" value="EGF/Laminin"/>
    <property type="match status" value="1"/>
</dbReference>
<dbReference type="EMBL" id="KU850492">
    <property type="protein sequence ID" value="ANP44410.1"/>
    <property type="molecule type" value="mRNA"/>
</dbReference>
<sequence>MEVDCNPQESLYIDGGKYCMNGRCVMHKTSEILEAVRMCICENDWHGKRCSYFDPHHFFESSISISAMSAISILILLLILLFVFVKVEEKSKNIREKLNKFSFKKNKMATK</sequence>
<evidence type="ECO:0000256" key="1">
    <source>
        <dbReference type="SAM" id="Phobius"/>
    </source>
</evidence>
<organism evidence="2">
    <name type="scientific">Schmidtea mediterranea</name>
    <name type="common">Freshwater planarian flatworm</name>
    <dbReference type="NCBI Taxonomy" id="79327"/>
    <lineage>
        <taxon>Eukaryota</taxon>
        <taxon>Metazoa</taxon>
        <taxon>Spiralia</taxon>
        <taxon>Lophotrochozoa</taxon>
        <taxon>Platyhelminthes</taxon>
        <taxon>Rhabditophora</taxon>
        <taxon>Seriata</taxon>
        <taxon>Tricladida</taxon>
        <taxon>Continenticola</taxon>
        <taxon>Geoplanoidea</taxon>
        <taxon>Dugesiidae</taxon>
        <taxon>Schmidtea</taxon>
    </lineage>
</organism>
<proteinExistence type="evidence at transcript level"/>
<dbReference type="AlphaFoldDB" id="A0A1B1ACY0"/>
<accession>A0A1B1ACY0</accession>
<dbReference type="Gene3D" id="2.10.25.10">
    <property type="entry name" value="Laminin"/>
    <property type="match status" value="1"/>
</dbReference>
<feature type="transmembrane region" description="Helical" evidence="1">
    <location>
        <begin position="63"/>
        <end position="85"/>
    </location>
</feature>
<reference evidence="2" key="1">
    <citation type="journal article" date="2016" name="Sci. Rep.">
        <title>Evolution of the EGFR pathway in Metazoa and its diversification in the planarian Schmidtea mediterranea.</title>
        <authorList>
            <person name="Barberan S."/>
            <person name="Martin-Duran J.M."/>
            <person name="Cebria F."/>
        </authorList>
    </citation>
    <scope>NUCLEOTIDE SEQUENCE</scope>
</reference>
<protein>
    <submittedName>
        <fullName evidence="2">Epidermal growth factor Smed-egf-5</fullName>
    </submittedName>
</protein>
<keyword evidence="1" id="KW-0812">Transmembrane</keyword>